<dbReference type="Pfam" id="PF13344">
    <property type="entry name" value="Hydrolase_6"/>
    <property type="match status" value="1"/>
</dbReference>
<evidence type="ECO:0000256" key="2">
    <source>
        <dbReference type="PIRSR" id="PIRSR000915-1"/>
    </source>
</evidence>
<dbReference type="InterPro" id="IPR023214">
    <property type="entry name" value="HAD_sf"/>
</dbReference>
<dbReference type="PIRSF" id="PIRSF000915">
    <property type="entry name" value="PGP-type_phosphatase"/>
    <property type="match status" value="1"/>
</dbReference>
<dbReference type="Pfam" id="PF13242">
    <property type="entry name" value="Hydrolase_like"/>
    <property type="match status" value="1"/>
</dbReference>
<dbReference type="PANTHER" id="PTHR19288">
    <property type="entry name" value="4-NITROPHENYLPHOSPHATASE-RELATED"/>
    <property type="match status" value="1"/>
</dbReference>
<name>A0A6V8P001_9ACTN</name>
<proteinExistence type="inferred from homology"/>
<dbReference type="SUPFAM" id="SSF56784">
    <property type="entry name" value="HAD-like"/>
    <property type="match status" value="1"/>
</dbReference>
<comment type="cofactor">
    <cofactor evidence="4">
        <name>Mg(2+)</name>
        <dbReference type="ChEBI" id="CHEBI:18420"/>
    </cofactor>
    <text evidence="4">Divalent metal ions. Mg(2+) is the most effective.</text>
</comment>
<dbReference type="Proteomes" id="UP000543224">
    <property type="component" value="Unassembled WGS sequence"/>
</dbReference>
<dbReference type="AlphaFoldDB" id="A0A6V8P001"/>
<evidence type="ECO:0000256" key="3">
    <source>
        <dbReference type="PIRSR" id="PIRSR000915-2"/>
    </source>
</evidence>
<gene>
    <name evidence="5" type="ORF">HKBW3S25_00444</name>
</gene>
<feature type="active site" description="Nucleophile" evidence="2">
    <location>
        <position position="13"/>
    </location>
</feature>
<keyword evidence="4" id="KW-0460">Magnesium</keyword>
<evidence type="ECO:0000256" key="1">
    <source>
        <dbReference type="PIRNR" id="PIRNR000915"/>
    </source>
</evidence>
<dbReference type="GO" id="GO:0005737">
    <property type="term" value="C:cytoplasm"/>
    <property type="evidence" value="ECO:0007669"/>
    <property type="project" value="TreeGrafter"/>
</dbReference>
<feature type="binding site" evidence="4">
    <location>
        <position position="13"/>
    </location>
    <ligand>
        <name>Mg(2+)</name>
        <dbReference type="ChEBI" id="CHEBI:18420"/>
    </ligand>
</feature>
<dbReference type="GO" id="GO:0016791">
    <property type="term" value="F:phosphatase activity"/>
    <property type="evidence" value="ECO:0007669"/>
    <property type="project" value="TreeGrafter"/>
</dbReference>
<reference evidence="5 6" key="1">
    <citation type="journal article" date="2020" name="Front. Microbiol.">
        <title>Single-cell genomics of novel Actinobacteria with the Wood-Ljungdahl pathway discovered in a serpentinizing system.</title>
        <authorList>
            <person name="Merino N."/>
            <person name="Kawai M."/>
            <person name="Boyd E.S."/>
            <person name="Colman D.R."/>
            <person name="McGlynn S.E."/>
            <person name="Nealson K.H."/>
            <person name="Kurokawa K."/>
            <person name="Hongoh Y."/>
        </authorList>
    </citation>
    <scope>NUCLEOTIDE SEQUENCE [LARGE SCALE GENOMIC DNA]</scope>
    <source>
        <strain evidence="5 6">S25</strain>
    </source>
</reference>
<evidence type="ECO:0000256" key="4">
    <source>
        <dbReference type="PIRSR" id="PIRSR000915-3"/>
    </source>
</evidence>
<dbReference type="InterPro" id="IPR006357">
    <property type="entry name" value="HAD-SF_hydro_IIA"/>
</dbReference>
<accession>A0A6V8P001</accession>
<feature type="binding site" evidence="4">
    <location>
        <position position="15"/>
    </location>
    <ligand>
        <name>Mg(2+)</name>
        <dbReference type="ChEBI" id="CHEBI:18420"/>
    </ligand>
</feature>
<dbReference type="NCBIfam" id="TIGR01460">
    <property type="entry name" value="HAD-SF-IIA"/>
    <property type="match status" value="1"/>
</dbReference>
<feature type="active site" description="Proton donor" evidence="2">
    <location>
        <position position="15"/>
    </location>
</feature>
<feature type="binding site" evidence="4">
    <location>
        <position position="215"/>
    </location>
    <ligand>
        <name>Mg(2+)</name>
        <dbReference type="ChEBI" id="CHEBI:18420"/>
    </ligand>
</feature>
<feature type="binding site" evidence="3">
    <location>
        <position position="190"/>
    </location>
    <ligand>
        <name>substrate</name>
    </ligand>
</feature>
<dbReference type="PANTHER" id="PTHR19288:SF46">
    <property type="entry name" value="HALOACID DEHALOGENASE-LIKE HYDROLASE DOMAIN-CONTAINING PROTEIN 2"/>
    <property type="match status" value="1"/>
</dbReference>
<organism evidence="5 6">
    <name type="scientific">Candidatus Hakubella thermalkaliphila</name>
    <dbReference type="NCBI Taxonomy" id="2754717"/>
    <lineage>
        <taxon>Bacteria</taxon>
        <taxon>Bacillati</taxon>
        <taxon>Actinomycetota</taxon>
        <taxon>Actinomycetota incertae sedis</taxon>
        <taxon>Candidatus Hakubellales</taxon>
        <taxon>Candidatus Hakubellaceae</taxon>
        <taxon>Candidatus Hakubella</taxon>
    </lineage>
</organism>
<sequence>MGLLEKYDNFIFDMDGVIYIEDRPIKGAKELFQKLKDSGKGYVFMTNNSQYSVPACLRRLKSMGIEVEPDQIISSARVTAHYVRDTFGKGKVTTYVIGSNACKAEMEQAGIKVLSGEEGKKADLVIVGLDVNFSYKKLRIASLAIRNGAAFIGTNADAAFPGTEGVYPGAGSLIAALEASTGQKATSIGKPARPMLDAALKYFGNNGQKTLIVGDRLDTDILMGNLFGIDTAMVLTGINTRKDVESSSARPTYILDGIWSLLEVEGPGPMAGGVPYQEEIFVSMPGVAQNNQPE</sequence>
<keyword evidence="4" id="KW-0479">Metal-binding</keyword>
<comment type="similarity">
    <text evidence="1">Belongs to the HAD-like hydrolase superfamily.</text>
</comment>
<dbReference type="GO" id="GO:0046872">
    <property type="term" value="F:metal ion binding"/>
    <property type="evidence" value="ECO:0007669"/>
    <property type="project" value="UniProtKB-KW"/>
</dbReference>
<dbReference type="InterPro" id="IPR036412">
    <property type="entry name" value="HAD-like_sf"/>
</dbReference>
<dbReference type="RefSeq" id="WP_176233481.1">
    <property type="nucleotide sequence ID" value="NZ_BLRY01000067.1"/>
</dbReference>
<protein>
    <submittedName>
        <fullName evidence="5">4-nitrophenyl phosphatase</fullName>
    </submittedName>
</protein>
<dbReference type="Gene3D" id="3.40.50.1000">
    <property type="entry name" value="HAD superfamily/HAD-like"/>
    <property type="match status" value="2"/>
</dbReference>
<dbReference type="EMBL" id="BLRX01000030">
    <property type="protein sequence ID" value="GFP24994.1"/>
    <property type="molecule type" value="Genomic_DNA"/>
</dbReference>
<evidence type="ECO:0000313" key="5">
    <source>
        <dbReference type="EMBL" id="GFP24994.1"/>
    </source>
</evidence>
<evidence type="ECO:0000313" key="6">
    <source>
        <dbReference type="Proteomes" id="UP000543224"/>
    </source>
</evidence>
<comment type="caution">
    <text evidence="5">The sequence shown here is derived from an EMBL/GenBank/DDBJ whole genome shotgun (WGS) entry which is preliminary data.</text>
</comment>